<dbReference type="Gene3D" id="3.40.630.40">
    <property type="entry name" value="Zn-dependent exopeptidases"/>
    <property type="match status" value="1"/>
</dbReference>
<dbReference type="RefSeq" id="WP_354219607.1">
    <property type="nucleotide sequence ID" value="NZ_JBEPMX010000004.1"/>
</dbReference>
<dbReference type="PANTHER" id="PTHR30404">
    <property type="entry name" value="N-ACETYLMURAMOYL-L-ALANINE AMIDASE"/>
    <property type="match status" value="1"/>
</dbReference>
<comment type="caution">
    <text evidence="5">The sequence shown here is derived from an EMBL/GenBank/DDBJ whole genome shotgun (WGS) entry which is preliminary data.</text>
</comment>
<feature type="domain" description="MurNAc-LAA" evidence="4">
    <location>
        <begin position="279"/>
        <end position="393"/>
    </location>
</feature>
<dbReference type="Pfam" id="PF01520">
    <property type="entry name" value="Amidase_3"/>
    <property type="match status" value="1"/>
</dbReference>
<protein>
    <submittedName>
        <fullName evidence="5">N-acetylmuramoyl-L-alanine amidase</fullName>
    </submittedName>
</protein>
<evidence type="ECO:0000313" key="5">
    <source>
        <dbReference type="EMBL" id="MET3683010.1"/>
    </source>
</evidence>
<reference evidence="5 6" key="1">
    <citation type="submission" date="2024-06" db="EMBL/GenBank/DDBJ databases">
        <title>Genomic Encyclopedia of Type Strains, Phase IV (KMG-IV): sequencing the most valuable type-strain genomes for metagenomic binning, comparative biology and taxonomic classification.</title>
        <authorList>
            <person name="Goeker M."/>
        </authorList>
    </citation>
    <scope>NUCLEOTIDE SEQUENCE [LARGE SCALE GENOMIC DNA]</scope>
    <source>
        <strain evidence="5 6">DSM 23520</strain>
    </source>
</reference>
<dbReference type="InterPro" id="IPR002508">
    <property type="entry name" value="MurNAc-LAA_cat"/>
</dbReference>
<evidence type="ECO:0000256" key="2">
    <source>
        <dbReference type="ARBA" id="ARBA00022801"/>
    </source>
</evidence>
<dbReference type="SUPFAM" id="SSF53187">
    <property type="entry name" value="Zn-dependent exopeptidases"/>
    <property type="match status" value="1"/>
</dbReference>
<dbReference type="CDD" id="cd02696">
    <property type="entry name" value="MurNAc-LAA"/>
    <property type="match status" value="1"/>
</dbReference>
<proteinExistence type="predicted"/>
<evidence type="ECO:0000313" key="6">
    <source>
        <dbReference type="Proteomes" id="UP001549167"/>
    </source>
</evidence>
<sequence length="397" mass="44864">MKKWIGLLIVVCGLLSSPLAADEWVEMDAKQNVSLDKSWEITFDKPVKRGTIHSKSVYAVDSNGNQLFLATYLSDDRETVNVLPPADFYTPGERYELFVEMTIESEEGKTLAEGYRLPFSIDPTDTKPNPLPSYEGADFIGEVTVDSRLRVRSEPSTESDDTVIGHVYNGDQLPIYDIDGFWVETEIEVDDEMKTAYLHKDYLKLYHASGQLLKDIRIVIDAGHGGSDNGASVYEPETIREKNINLPVAKKVRDNLEKLGANVYLTREDDTYISLDERVVLARNFYNDLFVSIHANAMSDEKIHGAETFYSRTKSGNSTHSLYLADGLQNQLTSLAEMRHRRVDSAKFRVIHDNPSTASLVELGFMTNQDDLSRLLDDDYQQLFADAITQGIINYYQ</sequence>
<gene>
    <name evidence="5" type="ORF">ABID56_001100</name>
</gene>
<dbReference type="Gene3D" id="2.30.30.40">
    <property type="entry name" value="SH3 Domains"/>
    <property type="match status" value="1"/>
</dbReference>
<name>A0ABV2KWE4_9BACI</name>
<feature type="chain" id="PRO_5045532323" evidence="3">
    <location>
        <begin position="22"/>
        <end position="397"/>
    </location>
</feature>
<accession>A0ABV2KWE4</accession>
<keyword evidence="2" id="KW-0378">Hydrolase</keyword>
<dbReference type="Pfam" id="PF13205">
    <property type="entry name" value="Big_5"/>
    <property type="match status" value="1"/>
</dbReference>
<evidence type="ECO:0000256" key="1">
    <source>
        <dbReference type="ARBA" id="ARBA00022729"/>
    </source>
</evidence>
<keyword evidence="1 3" id="KW-0732">Signal</keyword>
<dbReference type="InterPro" id="IPR032812">
    <property type="entry name" value="SbsA_Ig"/>
</dbReference>
<feature type="signal peptide" evidence="3">
    <location>
        <begin position="1"/>
        <end position="21"/>
    </location>
</feature>
<dbReference type="InterPro" id="IPR050695">
    <property type="entry name" value="N-acetylmuramoyl_amidase_3"/>
</dbReference>
<dbReference type="SMART" id="SM00646">
    <property type="entry name" value="Ami_3"/>
    <property type="match status" value="1"/>
</dbReference>
<dbReference type="Proteomes" id="UP001549167">
    <property type="component" value="Unassembled WGS sequence"/>
</dbReference>
<evidence type="ECO:0000259" key="4">
    <source>
        <dbReference type="SMART" id="SM00646"/>
    </source>
</evidence>
<evidence type="ECO:0000256" key="3">
    <source>
        <dbReference type="SAM" id="SignalP"/>
    </source>
</evidence>
<keyword evidence="6" id="KW-1185">Reference proteome</keyword>
<dbReference type="EMBL" id="JBEPMX010000004">
    <property type="protein sequence ID" value="MET3683010.1"/>
    <property type="molecule type" value="Genomic_DNA"/>
</dbReference>
<dbReference type="PANTHER" id="PTHR30404:SF0">
    <property type="entry name" value="N-ACETYLMURAMOYL-L-ALANINE AMIDASE AMIC"/>
    <property type="match status" value="1"/>
</dbReference>
<organism evidence="5 6">
    <name type="scientific">Alkalibacillus flavidus</name>
    <dbReference type="NCBI Taxonomy" id="546021"/>
    <lineage>
        <taxon>Bacteria</taxon>
        <taxon>Bacillati</taxon>
        <taxon>Bacillota</taxon>
        <taxon>Bacilli</taxon>
        <taxon>Bacillales</taxon>
        <taxon>Bacillaceae</taxon>
        <taxon>Alkalibacillus</taxon>
    </lineage>
</organism>